<dbReference type="SUPFAM" id="SSF55729">
    <property type="entry name" value="Acyl-CoA N-acyltransferases (Nat)"/>
    <property type="match status" value="1"/>
</dbReference>
<evidence type="ECO:0000313" key="8">
    <source>
        <dbReference type="EMBL" id="OQX10834.1"/>
    </source>
</evidence>
<keyword evidence="2" id="KW-0678">Repressor</keyword>
<evidence type="ECO:0000256" key="6">
    <source>
        <dbReference type="ARBA" id="ARBA00049880"/>
    </source>
</evidence>
<gene>
    <name evidence="8" type="ORF">BWK73_19255</name>
</gene>
<comment type="catalytic activity">
    <reaction evidence="6">
        <text>glycyl-tRNA(Gly) + acetyl-CoA = N-acetylglycyl-tRNA(Gly) + CoA + H(+)</text>
        <dbReference type="Rhea" id="RHEA:81867"/>
        <dbReference type="Rhea" id="RHEA-COMP:9683"/>
        <dbReference type="Rhea" id="RHEA-COMP:19766"/>
        <dbReference type="ChEBI" id="CHEBI:15378"/>
        <dbReference type="ChEBI" id="CHEBI:57287"/>
        <dbReference type="ChEBI" id="CHEBI:57288"/>
        <dbReference type="ChEBI" id="CHEBI:78522"/>
        <dbReference type="ChEBI" id="CHEBI:232036"/>
    </reaction>
</comment>
<reference evidence="8 9" key="1">
    <citation type="submission" date="2017-01" db="EMBL/GenBank/DDBJ databases">
        <title>Novel large sulfur bacteria in the metagenomes of groundwater-fed chemosynthetic microbial mats in the Lake Huron basin.</title>
        <authorList>
            <person name="Sharrar A.M."/>
            <person name="Flood B.E."/>
            <person name="Bailey J.V."/>
            <person name="Jones D.S."/>
            <person name="Biddanda B."/>
            <person name="Ruberg S.A."/>
            <person name="Marcus D.N."/>
            <person name="Dick G.J."/>
        </authorList>
    </citation>
    <scope>NUCLEOTIDE SEQUENCE [LARGE SCALE GENOMIC DNA]</scope>
    <source>
        <strain evidence="8">A8</strain>
    </source>
</reference>
<comment type="similarity">
    <text evidence="1">Belongs to the acetyltransferase family. GNAT subfamily.</text>
</comment>
<dbReference type="EMBL" id="MTEJ01000103">
    <property type="protein sequence ID" value="OQX10834.1"/>
    <property type="molecule type" value="Genomic_DNA"/>
</dbReference>
<dbReference type="Gene3D" id="3.40.630.30">
    <property type="match status" value="1"/>
</dbReference>
<keyword evidence="5" id="KW-0012">Acyltransferase</keyword>
<feature type="domain" description="N-acetyltransferase" evidence="7">
    <location>
        <begin position="88"/>
        <end position="146"/>
    </location>
</feature>
<evidence type="ECO:0000259" key="7">
    <source>
        <dbReference type="Pfam" id="PF00583"/>
    </source>
</evidence>
<evidence type="ECO:0000256" key="1">
    <source>
        <dbReference type="ARBA" id="ARBA00009342"/>
    </source>
</evidence>
<dbReference type="InterPro" id="IPR016181">
    <property type="entry name" value="Acyl_CoA_acyltransferase"/>
</dbReference>
<dbReference type="AlphaFoldDB" id="A0A1Y1QPL3"/>
<evidence type="ECO:0000256" key="2">
    <source>
        <dbReference type="ARBA" id="ARBA00022491"/>
    </source>
</evidence>
<dbReference type="PANTHER" id="PTHR36449:SF1">
    <property type="entry name" value="ACETYLTRANSFERASE"/>
    <property type="match status" value="1"/>
</dbReference>
<sequence length="170" mass="19034">METLNTVRPLAENDDRASFDCGRASLNGWFQRNAWRNQMTGVSRTYVLPDPTQPQQIKGYVTLAAGEIRREFLPKSQRRNMPDPMPIVLLGQLAVDVAHQGTGVSKVLLAATFTFAVHVSKTIGSFALVTHPLDDNARAFYQRWGFSTLEPDPQQAMYIRIRDLEASGVQ</sequence>
<protein>
    <submittedName>
        <fullName evidence="8">GNAT family N-acetyltransferase</fullName>
    </submittedName>
</protein>
<keyword evidence="4 8" id="KW-0808">Transferase</keyword>
<accession>A0A1Y1QPL3</accession>
<comment type="caution">
    <text evidence="8">The sequence shown here is derived from an EMBL/GenBank/DDBJ whole genome shotgun (WGS) entry which is preliminary data.</text>
</comment>
<organism evidence="8 9">
    <name type="scientific">Thiothrix lacustris</name>
    <dbReference type="NCBI Taxonomy" id="525917"/>
    <lineage>
        <taxon>Bacteria</taxon>
        <taxon>Pseudomonadati</taxon>
        <taxon>Pseudomonadota</taxon>
        <taxon>Gammaproteobacteria</taxon>
        <taxon>Thiotrichales</taxon>
        <taxon>Thiotrichaceae</taxon>
        <taxon>Thiothrix</taxon>
    </lineage>
</organism>
<keyword evidence="3" id="KW-1277">Toxin-antitoxin system</keyword>
<name>A0A1Y1QPL3_9GAMM</name>
<proteinExistence type="inferred from homology"/>
<evidence type="ECO:0000256" key="5">
    <source>
        <dbReference type="ARBA" id="ARBA00023315"/>
    </source>
</evidence>
<dbReference type="Pfam" id="PF00583">
    <property type="entry name" value="Acetyltransf_1"/>
    <property type="match status" value="1"/>
</dbReference>
<evidence type="ECO:0000256" key="4">
    <source>
        <dbReference type="ARBA" id="ARBA00022679"/>
    </source>
</evidence>
<dbReference type="InterPro" id="IPR000182">
    <property type="entry name" value="GNAT_dom"/>
</dbReference>
<dbReference type="GO" id="GO:0016747">
    <property type="term" value="F:acyltransferase activity, transferring groups other than amino-acyl groups"/>
    <property type="evidence" value="ECO:0007669"/>
    <property type="project" value="InterPro"/>
</dbReference>
<evidence type="ECO:0000313" key="9">
    <source>
        <dbReference type="Proteomes" id="UP000192491"/>
    </source>
</evidence>
<dbReference type="PANTHER" id="PTHR36449">
    <property type="entry name" value="ACETYLTRANSFERASE-RELATED"/>
    <property type="match status" value="1"/>
</dbReference>
<dbReference type="Proteomes" id="UP000192491">
    <property type="component" value="Unassembled WGS sequence"/>
</dbReference>
<evidence type="ECO:0000256" key="3">
    <source>
        <dbReference type="ARBA" id="ARBA00022649"/>
    </source>
</evidence>